<evidence type="ECO:0000313" key="2">
    <source>
        <dbReference type="EMBL" id="MBB5092318.1"/>
    </source>
</evidence>
<dbReference type="InterPro" id="IPR018720">
    <property type="entry name" value="DUF2249"/>
</dbReference>
<organism evidence="2 3">
    <name type="scientific">Pseudochrobactrum saccharolyticum</name>
    <dbReference type="NCBI Taxonomy" id="354352"/>
    <lineage>
        <taxon>Bacteria</taxon>
        <taxon>Pseudomonadati</taxon>
        <taxon>Pseudomonadota</taxon>
        <taxon>Alphaproteobacteria</taxon>
        <taxon>Hyphomicrobiales</taxon>
        <taxon>Brucellaceae</taxon>
        <taxon>Pseudochrobactrum</taxon>
    </lineage>
</organism>
<reference evidence="2 3" key="1">
    <citation type="submission" date="2020-08" db="EMBL/GenBank/DDBJ databases">
        <title>Genomic Encyclopedia of Type Strains, Phase IV (KMG-IV): sequencing the most valuable type-strain genomes for metagenomic binning, comparative biology and taxonomic classification.</title>
        <authorList>
            <person name="Goeker M."/>
        </authorList>
    </citation>
    <scope>NUCLEOTIDE SEQUENCE [LARGE SCALE GENOMIC DNA]</scope>
    <source>
        <strain evidence="2 3">DSM 25620</strain>
    </source>
</reference>
<gene>
    <name evidence="2" type="ORF">HNQ68_002872</name>
</gene>
<dbReference type="Proteomes" id="UP000531231">
    <property type="component" value="Unassembled WGS sequence"/>
</dbReference>
<proteinExistence type="predicted"/>
<keyword evidence="3" id="KW-1185">Reference proteome</keyword>
<accession>A0A7W8ANB6</accession>
<protein>
    <submittedName>
        <fullName evidence="2">Uncharacterized protein (DUF2249 family)</fullName>
    </submittedName>
</protein>
<dbReference type="RefSeq" id="WP_022712561.1">
    <property type="nucleotide sequence ID" value="NZ_JACHIL010000005.1"/>
</dbReference>
<feature type="domain" description="DUF2249" evidence="1">
    <location>
        <begin position="5"/>
        <end position="71"/>
    </location>
</feature>
<sequence>MQIVELDVRPVLREGGEPFPLIMQTVSGLQEGQSLRLLATFRPVPLFQVMERKGFSCAAREITGGDWEVIFSPAISEETAEEIKPVSLSARTVVPEIWPDPMHYLDYSLPDQKTVTEEILRLLGRIEEGAVIFALFSAEPHFLLPELENAGHQWVGNFDASGEAYRMMIRSGAH</sequence>
<dbReference type="Pfam" id="PF10006">
    <property type="entry name" value="DUF2249"/>
    <property type="match status" value="1"/>
</dbReference>
<comment type="caution">
    <text evidence="2">The sequence shown here is derived from an EMBL/GenBank/DDBJ whole genome shotgun (WGS) entry which is preliminary data.</text>
</comment>
<name>A0A7W8ANB6_9HYPH</name>
<evidence type="ECO:0000259" key="1">
    <source>
        <dbReference type="Pfam" id="PF10006"/>
    </source>
</evidence>
<evidence type="ECO:0000313" key="3">
    <source>
        <dbReference type="Proteomes" id="UP000531231"/>
    </source>
</evidence>
<dbReference type="EMBL" id="JACHIL010000005">
    <property type="protein sequence ID" value="MBB5092318.1"/>
    <property type="molecule type" value="Genomic_DNA"/>
</dbReference>
<dbReference type="AlphaFoldDB" id="A0A7W8ANB6"/>